<feature type="domain" description="DUF5666" evidence="2">
    <location>
        <begin position="34"/>
        <end position="95"/>
    </location>
</feature>
<evidence type="ECO:0000313" key="4">
    <source>
        <dbReference type="Proteomes" id="UP000184327"/>
    </source>
</evidence>
<evidence type="ECO:0000259" key="2">
    <source>
        <dbReference type="Pfam" id="PF18914"/>
    </source>
</evidence>
<gene>
    <name evidence="3" type="ORF">SAMN02745117_00584</name>
</gene>
<dbReference type="AlphaFoldDB" id="A0A1M4V457"/>
<evidence type="ECO:0000313" key="3">
    <source>
        <dbReference type="EMBL" id="SHE63680.1"/>
    </source>
</evidence>
<keyword evidence="4" id="KW-1185">Reference proteome</keyword>
<dbReference type="STRING" id="1122156.SAMN02745117_00584"/>
<organism evidence="3 4">
    <name type="scientific">Lampropedia hyalina DSM 16112</name>
    <dbReference type="NCBI Taxonomy" id="1122156"/>
    <lineage>
        <taxon>Bacteria</taxon>
        <taxon>Pseudomonadati</taxon>
        <taxon>Pseudomonadota</taxon>
        <taxon>Betaproteobacteria</taxon>
        <taxon>Burkholderiales</taxon>
        <taxon>Comamonadaceae</taxon>
        <taxon>Lampropedia</taxon>
    </lineage>
</organism>
<dbReference type="Proteomes" id="UP000184327">
    <property type="component" value="Unassembled WGS sequence"/>
</dbReference>
<dbReference type="RefSeq" id="WP_073354518.1">
    <property type="nucleotide sequence ID" value="NZ_FQUZ01000005.1"/>
</dbReference>
<dbReference type="InterPro" id="IPR043724">
    <property type="entry name" value="DUF5666"/>
</dbReference>
<dbReference type="OrthoDB" id="6174242at2"/>
<evidence type="ECO:0000256" key="1">
    <source>
        <dbReference type="SAM" id="SignalP"/>
    </source>
</evidence>
<feature type="signal peptide" evidence="1">
    <location>
        <begin position="1"/>
        <end position="30"/>
    </location>
</feature>
<dbReference type="Pfam" id="PF18914">
    <property type="entry name" value="DUF5666"/>
    <property type="match status" value="1"/>
</dbReference>
<proteinExistence type="predicted"/>
<name>A0A1M4V457_9BURK</name>
<dbReference type="EMBL" id="FQUZ01000005">
    <property type="protein sequence ID" value="SHE63680.1"/>
    <property type="molecule type" value="Genomic_DNA"/>
</dbReference>
<protein>
    <recommendedName>
        <fullName evidence="2">DUF5666 domain-containing protein</fullName>
    </recommendedName>
</protein>
<reference evidence="3 4" key="1">
    <citation type="submission" date="2016-11" db="EMBL/GenBank/DDBJ databases">
        <authorList>
            <person name="Jaros S."/>
            <person name="Januszkiewicz K."/>
            <person name="Wedrychowicz H."/>
        </authorList>
    </citation>
    <scope>NUCLEOTIDE SEQUENCE [LARGE SCALE GENOMIC DNA]</scope>
    <source>
        <strain evidence="3 4">DSM 16112</strain>
    </source>
</reference>
<sequence>MSLHFPSAKAFWSTTAAVALAACASTAAFAETLKGRVDVVNQGNKTLVVAGITFQTTAETRYNEALQTFTNLKQGQKVTVEFDRSGSNLYTAKAIALEP</sequence>
<keyword evidence="1" id="KW-0732">Signal</keyword>
<feature type="chain" id="PRO_5012206075" description="DUF5666 domain-containing protein" evidence="1">
    <location>
        <begin position="31"/>
        <end position="99"/>
    </location>
</feature>
<accession>A0A1M4V457</accession>